<organism evidence="1 2">
    <name type="scientific">Pedobacter miscanthi</name>
    <dbReference type="NCBI Taxonomy" id="2259170"/>
    <lineage>
        <taxon>Bacteria</taxon>
        <taxon>Pseudomonadati</taxon>
        <taxon>Bacteroidota</taxon>
        <taxon>Sphingobacteriia</taxon>
        <taxon>Sphingobacteriales</taxon>
        <taxon>Sphingobacteriaceae</taxon>
        <taxon>Pedobacter</taxon>
    </lineage>
</organism>
<keyword evidence="2" id="KW-1185">Reference proteome</keyword>
<accession>A0A366KL95</accession>
<name>A0A366KL95_9SPHI</name>
<protein>
    <submittedName>
        <fullName evidence="1">Uncharacterized protein</fullName>
    </submittedName>
</protein>
<gene>
    <name evidence="1" type="ORF">DRW42_26415</name>
</gene>
<evidence type="ECO:0000313" key="2">
    <source>
        <dbReference type="Proteomes" id="UP000252081"/>
    </source>
</evidence>
<dbReference type="EMBL" id="QNQU01000036">
    <property type="protein sequence ID" value="RBQ02471.1"/>
    <property type="molecule type" value="Genomic_DNA"/>
</dbReference>
<proteinExistence type="predicted"/>
<sequence length="103" mass="11785">MHEAKVRFSDEGLNYQIIDFFSYSTILPRLSAAEGLLLFGIKKKQKMPAENFSFEASKLAWSVEPEKFVRPELNGTEKLYFGLAKRKCICKYPSKVTIISSEV</sequence>
<reference evidence="1 2" key="1">
    <citation type="submission" date="2018-07" db="EMBL/GenBank/DDBJ databases">
        <title>A draft genome of a endophytic bacteria, a new species of Pedobacter.</title>
        <authorList>
            <person name="Zhang Z.D."/>
            <person name="Chen Z.J."/>
        </authorList>
    </citation>
    <scope>NUCLEOTIDE SEQUENCE [LARGE SCALE GENOMIC DNA]</scope>
    <source>
        <strain evidence="1 2">RS10</strain>
    </source>
</reference>
<comment type="caution">
    <text evidence="1">The sequence shown here is derived from an EMBL/GenBank/DDBJ whole genome shotgun (WGS) entry which is preliminary data.</text>
</comment>
<evidence type="ECO:0000313" key="1">
    <source>
        <dbReference type="EMBL" id="RBQ02471.1"/>
    </source>
</evidence>
<dbReference type="AlphaFoldDB" id="A0A366KL95"/>
<dbReference type="Proteomes" id="UP000252081">
    <property type="component" value="Unassembled WGS sequence"/>
</dbReference>